<accession>A0AAV5JBD3</accession>
<reference evidence="2 3" key="1">
    <citation type="journal article" date="2021" name="Commun. Biol.">
        <title>The genome of Shorea leprosula (Dipterocarpaceae) highlights the ecological relevance of drought in aseasonal tropical rainforests.</title>
        <authorList>
            <person name="Ng K.K.S."/>
            <person name="Kobayashi M.J."/>
            <person name="Fawcett J.A."/>
            <person name="Hatakeyama M."/>
            <person name="Paape T."/>
            <person name="Ng C.H."/>
            <person name="Ang C.C."/>
            <person name="Tnah L.H."/>
            <person name="Lee C.T."/>
            <person name="Nishiyama T."/>
            <person name="Sese J."/>
            <person name="O'Brien M.J."/>
            <person name="Copetti D."/>
            <person name="Mohd Noor M.I."/>
            <person name="Ong R.C."/>
            <person name="Putra M."/>
            <person name="Sireger I.Z."/>
            <person name="Indrioko S."/>
            <person name="Kosugi Y."/>
            <person name="Izuno A."/>
            <person name="Isagi Y."/>
            <person name="Lee S.L."/>
            <person name="Shimizu K.K."/>
        </authorList>
    </citation>
    <scope>NUCLEOTIDE SEQUENCE [LARGE SCALE GENOMIC DNA]</scope>
    <source>
        <strain evidence="2">214</strain>
    </source>
</reference>
<dbReference type="EMBL" id="BPVZ01000029">
    <property type="protein sequence ID" value="GKV08692.1"/>
    <property type="molecule type" value="Genomic_DNA"/>
</dbReference>
<name>A0AAV5JBD3_9ROSI</name>
<protein>
    <submittedName>
        <fullName evidence="2">Uncharacterized protein</fullName>
    </submittedName>
</protein>
<proteinExistence type="predicted"/>
<dbReference type="AlphaFoldDB" id="A0AAV5JBD3"/>
<evidence type="ECO:0000256" key="1">
    <source>
        <dbReference type="SAM" id="MobiDB-lite"/>
    </source>
</evidence>
<evidence type="ECO:0000313" key="2">
    <source>
        <dbReference type="EMBL" id="GKV08692.1"/>
    </source>
</evidence>
<organism evidence="2 3">
    <name type="scientific">Rubroshorea leprosula</name>
    <dbReference type="NCBI Taxonomy" id="152421"/>
    <lineage>
        <taxon>Eukaryota</taxon>
        <taxon>Viridiplantae</taxon>
        <taxon>Streptophyta</taxon>
        <taxon>Embryophyta</taxon>
        <taxon>Tracheophyta</taxon>
        <taxon>Spermatophyta</taxon>
        <taxon>Magnoliopsida</taxon>
        <taxon>eudicotyledons</taxon>
        <taxon>Gunneridae</taxon>
        <taxon>Pentapetalae</taxon>
        <taxon>rosids</taxon>
        <taxon>malvids</taxon>
        <taxon>Malvales</taxon>
        <taxon>Dipterocarpaceae</taxon>
        <taxon>Rubroshorea</taxon>
    </lineage>
</organism>
<sequence>MDREPSSSSPRFSRFPSLPTNQPAATCRTIISHPPLLPRTSLALAPALHRAWPQSRAFCTISPALSALESPALCTSHHRQSCPARPSHHTPLRPSAARNPLPFCARIACTLHQPSPAIMPCMPEPSYPPYAPLLHRALPLLPDLASCTSLALRPNLMPLPSAHYSHTKK</sequence>
<feature type="region of interest" description="Disordered" evidence="1">
    <location>
        <begin position="1"/>
        <end position="22"/>
    </location>
</feature>
<evidence type="ECO:0000313" key="3">
    <source>
        <dbReference type="Proteomes" id="UP001054252"/>
    </source>
</evidence>
<gene>
    <name evidence="2" type="ORF">SLEP1_g20290</name>
</gene>
<dbReference type="Proteomes" id="UP001054252">
    <property type="component" value="Unassembled WGS sequence"/>
</dbReference>
<feature type="compositionally biased region" description="Low complexity" evidence="1">
    <location>
        <begin position="1"/>
        <end position="17"/>
    </location>
</feature>
<keyword evidence="3" id="KW-1185">Reference proteome</keyword>
<comment type="caution">
    <text evidence="2">The sequence shown here is derived from an EMBL/GenBank/DDBJ whole genome shotgun (WGS) entry which is preliminary data.</text>
</comment>